<feature type="compositionally biased region" description="Basic and acidic residues" evidence="1">
    <location>
        <begin position="33"/>
        <end position="69"/>
    </location>
</feature>
<keyword evidence="4" id="KW-1185">Reference proteome</keyword>
<evidence type="ECO:0000313" key="3">
    <source>
        <dbReference type="EMBL" id="GAA2209832.1"/>
    </source>
</evidence>
<sequence length="177" mass="18997">MSAGGARRPAGAQGPPAQPPQPPRAARASEAGSQERHGQDAAREAGSQERHGQDAAREAEGEERRRRLAEAQGRVVAALVAGAEVPEGFDPARMRAQAVSLLSKRRAIVVRIRPDTATAAGPDLAAEFAAYAAARPAPPSSYRTDADDFAAWLRERGRMPEEPPPRRSWWSRLPGIR</sequence>
<feature type="compositionally biased region" description="Basic and acidic residues" evidence="1">
    <location>
        <begin position="155"/>
        <end position="165"/>
    </location>
</feature>
<evidence type="ECO:0000259" key="2">
    <source>
        <dbReference type="Pfam" id="PF26136"/>
    </source>
</evidence>
<evidence type="ECO:0000313" key="4">
    <source>
        <dbReference type="Proteomes" id="UP001499843"/>
    </source>
</evidence>
<feature type="region of interest" description="Disordered" evidence="1">
    <location>
        <begin position="155"/>
        <end position="177"/>
    </location>
</feature>
<accession>A0ABN3CK71</accession>
<organism evidence="3 4">
    <name type="scientific">Nonomuraea monospora</name>
    <dbReference type="NCBI Taxonomy" id="568818"/>
    <lineage>
        <taxon>Bacteria</taxon>
        <taxon>Bacillati</taxon>
        <taxon>Actinomycetota</taxon>
        <taxon>Actinomycetes</taxon>
        <taxon>Streptosporangiales</taxon>
        <taxon>Streptosporangiaceae</taxon>
        <taxon>Nonomuraea</taxon>
    </lineage>
</organism>
<dbReference type="EMBL" id="BAAAQX010000014">
    <property type="protein sequence ID" value="GAA2209832.1"/>
    <property type="molecule type" value="Genomic_DNA"/>
</dbReference>
<dbReference type="Proteomes" id="UP001499843">
    <property type="component" value="Unassembled WGS sequence"/>
</dbReference>
<evidence type="ECO:0000256" key="1">
    <source>
        <dbReference type="SAM" id="MobiDB-lite"/>
    </source>
</evidence>
<dbReference type="Pfam" id="PF26136">
    <property type="entry name" value="SCO6045_C"/>
    <property type="match status" value="1"/>
</dbReference>
<comment type="caution">
    <text evidence="3">The sequence shown here is derived from an EMBL/GenBank/DDBJ whole genome shotgun (WGS) entry which is preliminary data.</text>
</comment>
<reference evidence="3 4" key="1">
    <citation type="journal article" date="2019" name="Int. J. Syst. Evol. Microbiol.">
        <title>The Global Catalogue of Microorganisms (GCM) 10K type strain sequencing project: providing services to taxonomists for standard genome sequencing and annotation.</title>
        <authorList>
            <consortium name="The Broad Institute Genomics Platform"/>
            <consortium name="The Broad Institute Genome Sequencing Center for Infectious Disease"/>
            <person name="Wu L."/>
            <person name="Ma J."/>
        </authorList>
    </citation>
    <scope>NUCLEOTIDE SEQUENCE [LARGE SCALE GENOMIC DNA]</scope>
    <source>
        <strain evidence="3 4">JCM 16114</strain>
    </source>
</reference>
<feature type="region of interest" description="Disordered" evidence="1">
    <location>
        <begin position="1"/>
        <end position="71"/>
    </location>
</feature>
<dbReference type="RefSeq" id="WP_344479745.1">
    <property type="nucleotide sequence ID" value="NZ_BAAAQX010000014.1"/>
</dbReference>
<proteinExistence type="predicted"/>
<name>A0ABN3CK71_9ACTN</name>
<dbReference type="InterPro" id="IPR058711">
    <property type="entry name" value="SCO6045-like_C"/>
</dbReference>
<feature type="compositionally biased region" description="Low complexity" evidence="1">
    <location>
        <begin position="167"/>
        <end position="177"/>
    </location>
</feature>
<protein>
    <recommendedName>
        <fullName evidence="2">SCO6045-like C-terminal domain-containing protein</fullName>
    </recommendedName>
</protein>
<gene>
    <name evidence="3" type="ORF">GCM10009850_052910</name>
</gene>
<feature type="compositionally biased region" description="Low complexity" evidence="1">
    <location>
        <begin position="1"/>
        <end position="15"/>
    </location>
</feature>
<feature type="domain" description="SCO6045-like C-terminal" evidence="2">
    <location>
        <begin position="69"/>
        <end position="155"/>
    </location>
</feature>